<dbReference type="Proteomes" id="UP000308838">
    <property type="component" value="Unassembled WGS sequence"/>
</dbReference>
<comment type="catalytic activity">
    <reaction evidence="6">
        <text>5-carboxymethylaminomethyluridine(34) in tRNA(Leu) + S-adenosyl-L-methionine = 5-carboxymethylaminomethyl-2'-O-methyluridine(34) in tRNA(Leu) + S-adenosyl-L-homocysteine + H(+)</text>
        <dbReference type="Rhea" id="RHEA:43088"/>
        <dbReference type="Rhea" id="RHEA-COMP:10333"/>
        <dbReference type="Rhea" id="RHEA-COMP:10334"/>
        <dbReference type="ChEBI" id="CHEBI:15378"/>
        <dbReference type="ChEBI" id="CHEBI:57856"/>
        <dbReference type="ChEBI" id="CHEBI:59789"/>
        <dbReference type="ChEBI" id="CHEBI:74508"/>
        <dbReference type="ChEBI" id="CHEBI:74511"/>
        <dbReference type="EC" id="2.1.1.207"/>
    </reaction>
</comment>
<accession>A0A4U7BGV0</accession>
<dbReference type="AlphaFoldDB" id="A0A4U7BGV0"/>
<dbReference type="InterPro" id="IPR029026">
    <property type="entry name" value="tRNA_m1G_MTases_N"/>
</dbReference>
<dbReference type="InterPro" id="IPR016914">
    <property type="entry name" value="TrmL"/>
</dbReference>
<keyword evidence="1 6" id="KW-0963">Cytoplasm</keyword>
<dbReference type="GO" id="GO:0141102">
    <property type="term" value="F:tRNA (5-carboxymethylaminomethyluridine(34)-2'-O)-methyltransferase activity"/>
    <property type="evidence" value="ECO:0007669"/>
    <property type="project" value="RHEA"/>
</dbReference>
<feature type="binding site" evidence="6 7">
    <location>
        <position position="123"/>
    </location>
    <ligand>
        <name>S-adenosyl-L-methionine</name>
        <dbReference type="ChEBI" id="CHEBI:59789"/>
    </ligand>
</feature>
<evidence type="ECO:0000256" key="2">
    <source>
        <dbReference type="ARBA" id="ARBA00022603"/>
    </source>
</evidence>
<dbReference type="InterPro" id="IPR029028">
    <property type="entry name" value="Alpha/beta_knot_MTases"/>
</dbReference>
<comment type="subcellular location">
    <subcellularLocation>
        <location evidence="6">Cytoplasm</location>
    </subcellularLocation>
</comment>
<keyword evidence="2 6" id="KW-0489">Methyltransferase</keyword>
<dbReference type="RefSeq" id="WP_137620623.1">
    <property type="nucleotide sequence ID" value="NZ_NXLZ01000006.1"/>
</dbReference>
<dbReference type="GO" id="GO:0005737">
    <property type="term" value="C:cytoplasm"/>
    <property type="evidence" value="ECO:0007669"/>
    <property type="project" value="UniProtKB-SubCell"/>
</dbReference>
<dbReference type="SUPFAM" id="SSF75217">
    <property type="entry name" value="alpha/beta knot"/>
    <property type="match status" value="1"/>
</dbReference>
<dbReference type="HAMAP" id="MF_01885">
    <property type="entry name" value="tRNA_methyltr_TrmL"/>
    <property type="match status" value="1"/>
</dbReference>
<evidence type="ECO:0000259" key="8">
    <source>
        <dbReference type="Pfam" id="PF00588"/>
    </source>
</evidence>
<protein>
    <recommendedName>
        <fullName evidence="6">Putative tRNA (cytidine(34)-2'-O)-methyltransferase</fullName>
        <ecNumber evidence="6">2.1.1.207</ecNumber>
    </recommendedName>
    <alternativeName>
        <fullName evidence="6">tRNA (cytidine/uridine-2'-O-)-methyltransferase</fullName>
    </alternativeName>
</protein>
<evidence type="ECO:0000256" key="7">
    <source>
        <dbReference type="PIRSR" id="PIRSR029256-1"/>
    </source>
</evidence>
<feature type="binding site" evidence="6 7">
    <location>
        <position position="131"/>
    </location>
    <ligand>
        <name>S-adenosyl-L-methionine</name>
        <dbReference type="ChEBI" id="CHEBI:59789"/>
    </ligand>
</feature>
<evidence type="ECO:0000313" key="9">
    <source>
        <dbReference type="EMBL" id="TKX30978.1"/>
    </source>
</evidence>
<dbReference type="InterPro" id="IPR001537">
    <property type="entry name" value="SpoU_MeTrfase"/>
</dbReference>
<comment type="caution">
    <text evidence="9">The sequence shown here is derived from an EMBL/GenBank/DDBJ whole genome shotgun (WGS) entry which is preliminary data.</text>
</comment>
<dbReference type="PANTHER" id="PTHR42971">
    <property type="entry name" value="TRNA (CYTIDINE(34)-2'-O)-METHYLTRANSFERASE"/>
    <property type="match status" value="1"/>
</dbReference>
<dbReference type="PANTHER" id="PTHR42971:SF1">
    <property type="entry name" value="TRNA (CYTIDINE(34)-2'-O)-METHYLTRANSFERASE"/>
    <property type="match status" value="1"/>
</dbReference>
<dbReference type="OrthoDB" id="9789043at2"/>
<evidence type="ECO:0000256" key="5">
    <source>
        <dbReference type="ARBA" id="ARBA00022694"/>
    </source>
</evidence>
<feature type="domain" description="tRNA/rRNA methyltransferase SpoU type" evidence="8">
    <location>
        <begin position="2"/>
        <end position="143"/>
    </location>
</feature>
<keyword evidence="4 6" id="KW-0949">S-adenosyl-L-methionine</keyword>
<comment type="function">
    <text evidence="6">Could methylate the ribose at the nucleotide 34 wobble position in tRNA.</text>
</comment>
<evidence type="ECO:0000256" key="4">
    <source>
        <dbReference type="ARBA" id="ARBA00022691"/>
    </source>
</evidence>
<sequence>MFNIVLVHPRIPQNTGSIGRMCYNAGFKLHIIKPSVFDISQKAVRRAGLDYWEKLEPIVWENLDFFLEENLIFKERFFFATTKSEKPYFEVQFQENDFLFFGSESYGLPMELMQINWQNAITIPMKSYGRSLNLATSVGIISYEALRQNFIHFVS</sequence>
<dbReference type="PIRSF" id="PIRSF029256">
    <property type="entry name" value="SpoU_TrmH_prd"/>
    <property type="match status" value="1"/>
</dbReference>
<keyword evidence="3 6" id="KW-0808">Transferase</keyword>
<keyword evidence="10" id="KW-1185">Reference proteome</keyword>
<reference evidence="9 10" key="1">
    <citation type="submission" date="2018-05" db="EMBL/GenBank/DDBJ databases">
        <title>Novel Campyloabacter and Helicobacter Species and Strains.</title>
        <authorList>
            <person name="Mannion A.J."/>
            <person name="Shen Z."/>
            <person name="Fox J.G."/>
        </authorList>
    </citation>
    <scope>NUCLEOTIDE SEQUENCE [LARGE SCALE GENOMIC DNA]</scope>
    <source>
        <strain evidence="10">MIT17-664</strain>
    </source>
</reference>
<comment type="caution">
    <text evidence="6">Lacks conserved residue(s) required for the propagation of feature annotation.</text>
</comment>
<gene>
    <name evidence="9" type="ORF">CQA69_04585</name>
</gene>
<dbReference type="GO" id="GO:0003723">
    <property type="term" value="F:RNA binding"/>
    <property type="evidence" value="ECO:0007669"/>
    <property type="project" value="InterPro"/>
</dbReference>
<evidence type="ECO:0000256" key="3">
    <source>
        <dbReference type="ARBA" id="ARBA00022679"/>
    </source>
</evidence>
<name>A0A4U7BGV0_9BACT</name>
<comment type="catalytic activity">
    <reaction evidence="6">
        <text>cytidine(34) in tRNA + S-adenosyl-L-methionine = 2'-O-methylcytidine(34) in tRNA + S-adenosyl-L-homocysteine + H(+)</text>
        <dbReference type="Rhea" id="RHEA:43084"/>
        <dbReference type="Rhea" id="RHEA-COMP:10331"/>
        <dbReference type="Rhea" id="RHEA-COMP:10332"/>
        <dbReference type="ChEBI" id="CHEBI:15378"/>
        <dbReference type="ChEBI" id="CHEBI:57856"/>
        <dbReference type="ChEBI" id="CHEBI:59789"/>
        <dbReference type="ChEBI" id="CHEBI:74495"/>
        <dbReference type="ChEBI" id="CHEBI:82748"/>
        <dbReference type="EC" id="2.1.1.207"/>
    </reaction>
</comment>
<dbReference type="EC" id="2.1.1.207" evidence="6"/>
<feature type="binding site" evidence="6 7">
    <location>
        <position position="102"/>
    </location>
    <ligand>
        <name>S-adenosyl-L-methionine</name>
        <dbReference type="ChEBI" id="CHEBI:59789"/>
    </ligand>
</feature>
<comment type="similarity">
    <text evidence="6">Belongs to the class IV-like SAM-binding methyltransferase superfamily. RNA methyltransferase TrmH family. TrmL subfamily.</text>
</comment>
<dbReference type="Gene3D" id="3.40.1280.10">
    <property type="match status" value="1"/>
</dbReference>
<evidence type="ECO:0000256" key="1">
    <source>
        <dbReference type="ARBA" id="ARBA00022490"/>
    </source>
</evidence>
<dbReference type="Pfam" id="PF00588">
    <property type="entry name" value="SpoU_methylase"/>
    <property type="match status" value="1"/>
</dbReference>
<dbReference type="EMBL" id="NXLZ01000006">
    <property type="protein sequence ID" value="TKX30978.1"/>
    <property type="molecule type" value="Genomic_DNA"/>
</dbReference>
<evidence type="ECO:0000313" key="10">
    <source>
        <dbReference type="Proteomes" id="UP000308838"/>
    </source>
</evidence>
<dbReference type="GO" id="GO:0002130">
    <property type="term" value="P:wobble position ribose methylation"/>
    <property type="evidence" value="ECO:0007669"/>
    <property type="project" value="TreeGrafter"/>
</dbReference>
<evidence type="ECO:0000256" key="6">
    <source>
        <dbReference type="HAMAP-Rule" id="MF_01885"/>
    </source>
</evidence>
<keyword evidence="5 6" id="KW-0819">tRNA processing</keyword>
<dbReference type="CDD" id="cd18094">
    <property type="entry name" value="SpoU-like_TrmL"/>
    <property type="match status" value="1"/>
</dbReference>
<proteinExistence type="inferred from homology"/>
<dbReference type="GO" id="GO:0141098">
    <property type="term" value="F:tRNA (cytidine(34)-2'-O)-methyltransferase activity"/>
    <property type="evidence" value="ECO:0007669"/>
    <property type="project" value="RHEA"/>
</dbReference>
<organism evidence="9 10">
    <name type="scientific">Campylobacter estrildidarum</name>
    <dbReference type="NCBI Taxonomy" id="2510189"/>
    <lineage>
        <taxon>Bacteria</taxon>
        <taxon>Pseudomonadati</taxon>
        <taxon>Campylobacterota</taxon>
        <taxon>Epsilonproteobacteria</taxon>
        <taxon>Campylobacterales</taxon>
        <taxon>Campylobacteraceae</taxon>
        <taxon>Campylobacter</taxon>
    </lineage>
</organism>